<evidence type="ECO:0000313" key="6">
    <source>
        <dbReference type="Ensembl" id="ENSEASP00005011097.1"/>
    </source>
</evidence>
<evidence type="ECO:0000256" key="4">
    <source>
        <dbReference type="ARBA" id="ARBA00034495"/>
    </source>
</evidence>
<proteinExistence type="inferred from homology"/>
<keyword evidence="2" id="KW-0677">Repeat</keyword>
<reference evidence="6" key="1">
    <citation type="submission" date="2023-03" db="UniProtKB">
        <authorList>
            <consortium name="Ensembl"/>
        </authorList>
    </citation>
    <scope>IDENTIFICATION</scope>
</reference>
<comment type="similarity">
    <text evidence="4 5">Belongs to the PMG family.</text>
</comment>
<keyword evidence="3 5" id="KW-0416">Keratin</keyword>
<name>A0A8C4LFA0_EQUAS</name>
<dbReference type="Pfam" id="PF05287">
    <property type="entry name" value="PMG"/>
    <property type="match status" value="1"/>
</dbReference>
<evidence type="ECO:0000256" key="1">
    <source>
        <dbReference type="ARBA" id="ARBA00011662"/>
    </source>
</evidence>
<comment type="subunit">
    <text evidence="1 5">Interacts with hair keratins.</text>
</comment>
<accession>A0A8C4LFA0</accession>
<dbReference type="GO" id="GO:0045095">
    <property type="term" value="C:keratin filament"/>
    <property type="evidence" value="ECO:0007669"/>
    <property type="project" value="UniProtKB-UniRule"/>
</dbReference>
<dbReference type="PANTHER" id="PTHR23260">
    <property type="entry name" value="KERATIN ASSOCIATED PROTEIN 3-3-RELATED"/>
    <property type="match status" value="1"/>
</dbReference>
<dbReference type="InterPro" id="IPR007951">
    <property type="entry name" value="KRTAP_PMG"/>
</dbReference>
<dbReference type="PANTHER" id="PTHR23260:SF7">
    <property type="entry name" value="KERATIN-ASSOCIATED PROTEIN 26-1"/>
    <property type="match status" value="1"/>
</dbReference>
<dbReference type="AlphaFoldDB" id="A0A8C4LFA0"/>
<dbReference type="GO" id="GO:0005198">
    <property type="term" value="F:structural molecule activity"/>
    <property type="evidence" value="ECO:0007669"/>
    <property type="project" value="InterPro"/>
</dbReference>
<protein>
    <recommendedName>
        <fullName evidence="5">Keratin-associated protein</fullName>
    </recommendedName>
</protein>
<evidence type="ECO:0000256" key="3">
    <source>
        <dbReference type="ARBA" id="ARBA00022744"/>
    </source>
</evidence>
<dbReference type="Ensembl" id="ENSEAST00005012067.1">
    <property type="protein sequence ID" value="ENSEASP00005011097.1"/>
    <property type="gene ID" value="ENSEASG00005007807.1"/>
</dbReference>
<dbReference type="GO" id="GO:0005829">
    <property type="term" value="C:cytosol"/>
    <property type="evidence" value="ECO:0007669"/>
    <property type="project" value="UniProtKB-ARBA"/>
</dbReference>
<organism evidence="6">
    <name type="scientific">Equus asinus asinus</name>
    <dbReference type="NCBI Taxonomy" id="83772"/>
    <lineage>
        <taxon>Eukaryota</taxon>
        <taxon>Metazoa</taxon>
        <taxon>Chordata</taxon>
        <taxon>Craniata</taxon>
        <taxon>Vertebrata</taxon>
        <taxon>Euteleostomi</taxon>
        <taxon>Mammalia</taxon>
        <taxon>Eutheria</taxon>
        <taxon>Laurasiatheria</taxon>
        <taxon>Perissodactyla</taxon>
        <taxon>Equidae</taxon>
        <taxon>Equus</taxon>
    </lineage>
</organism>
<evidence type="ECO:0000256" key="5">
    <source>
        <dbReference type="RuleBase" id="RU369044"/>
    </source>
</evidence>
<dbReference type="OMA" id="YSKFQPY"/>
<comment type="function">
    <text evidence="5">In the hair cortex, hair keratin intermediate filaments are embedded in an interfilamentous matrix, consisting of hair keratin-associated proteins (KRTAP), which are essential for the formation of a rigid and resistant hair shaft through their extensive disulfide bond cross-linking with abundant cysteine residues of hair keratins. The matrix proteins include the high-sulfur and high-glycine-tyrosine keratins.</text>
</comment>
<evidence type="ECO:0000256" key="2">
    <source>
        <dbReference type="ARBA" id="ARBA00022737"/>
    </source>
</evidence>
<dbReference type="InterPro" id="IPR007659">
    <property type="entry name" value="Keratin_matx"/>
</dbReference>
<sequence length="193" mass="21430">MSSNIYCSGNYNFHSLGSYCHTPVTSSTALYFTGVNCGDAVCLPSQNRTRLLDNLPETCSKHSSYQSSSCVPKTCEISGYSSTTYCVSRPCRATSCFPINSYLSSSCQPSMCNRPQNYLSSNCCSQNHHSYSCQQQSFIFCGYQPLNFASSTCYPLRYLSYDCESLDYVSRNFRPLDHPQLTLVSGLTNSNGM</sequence>